<protein>
    <recommendedName>
        <fullName evidence="4">Lipoprotein</fullName>
    </recommendedName>
</protein>
<dbReference type="EMBL" id="CADCVR010000102">
    <property type="protein sequence ID" value="CAA9521034.1"/>
    <property type="molecule type" value="Genomic_DNA"/>
</dbReference>
<gene>
    <name evidence="3" type="ORF">AVDCRST_MAG53-3548</name>
</gene>
<sequence>MSMNFRLPSALLAAGALAFTAAACGDDEETTTSTPGAAAKSDSGDKPKPAAQIDSLSGRTTKVTLDEGFVEALTSLKVTPGPVGDATISKAGVATFPITGGNVTYYSPDSGVMPYVQGLINHDNAGLSLEAGGKKVELENFDVDPGKSVLTGDVSVDGEEAVADAPLFFLDGRTLQPLRTNADGSKAVLEGTTVKLKQEAADLLNMTFGIDALKEGLVIGTAKITVDTGA</sequence>
<organism evidence="3">
    <name type="scientific">uncultured Solirubrobacteraceae bacterium</name>
    <dbReference type="NCBI Taxonomy" id="1162706"/>
    <lineage>
        <taxon>Bacteria</taxon>
        <taxon>Bacillati</taxon>
        <taxon>Actinomycetota</taxon>
        <taxon>Thermoleophilia</taxon>
        <taxon>Solirubrobacterales</taxon>
        <taxon>Solirubrobacteraceae</taxon>
        <taxon>environmental samples</taxon>
    </lineage>
</organism>
<reference evidence="3" key="1">
    <citation type="submission" date="2020-02" db="EMBL/GenBank/DDBJ databases">
        <authorList>
            <person name="Meier V. D."/>
        </authorList>
    </citation>
    <scope>NUCLEOTIDE SEQUENCE</scope>
    <source>
        <strain evidence="3">AVDCRST_MAG53</strain>
    </source>
</reference>
<evidence type="ECO:0000313" key="3">
    <source>
        <dbReference type="EMBL" id="CAA9521034.1"/>
    </source>
</evidence>
<feature type="signal peptide" evidence="2">
    <location>
        <begin position="1"/>
        <end position="23"/>
    </location>
</feature>
<dbReference type="AlphaFoldDB" id="A0A6J4TE52"/>
<feature type="chain" id="PRO_5039277644" description="Lipoprotein" evidence="2">
    <location>
        <begin position="24"/>
        <end position="230"/>
    </location>
</feature>
<dbReference type="PROSITE" id="PS51257">
    <property type="entry name" value="PROKAR_LIPOPROTEIN"/>
    <property type="match status" value="1"/>
</dbReference>
<evidence type="ECO:0000256" key="2">
    <source>
        <dbReference type="SAM" id="SignalP"/>
    </source>
</evidence>
<name>A0A6J4TE52_9ACTN</name>
<evidence type="ECO:0000256" key="1">
    <source>
        <dbReference type="SAM" id="MobiDB-lite"/>
    </source>
</evidence>
<evidence type="ECO:0008006" key="4">
    <source>
        <dbReference type="Google" id="ProtNLM"/>
    </source>
</evidence>
<accession>A0A6J4TE52</accession>
<proteinExistence type="predicted"/>
<keyword evidence="2" id="KW-0732">Signal</keyword>
<feature type="region of interest" description="Disordered" evidence="1">
    <location>
        <begin position="27"/>
        <end position="53"/>
    </location>
</feature>